<dbReference type="EMBL" id="CP102290">
    <property type="protein sequence ID" value="UWP58658.1"/>
    <property type="molecule type" value="Genomic_DNA"/>
</dbReference>
<dbReference type="InterPro" id="IPR014710">
    <property type="entry name" value="RmlC-like_jellyroll"/>
</dbReference>
<dbReference type="SMART" id="SM00342">
    <property type="entry name" value="HTH_ARAC"/>
    <property type="match status" value="1"/>
</dbReference>
<feature type="domain" description="HTH araC/xylS-type" evidence="4">
    <location>
        <begin position="214"/>
        <end position="312"/>
    </location>
</feature>
<dbReference type="Gene3D" id="1.10.10.60">
    <property type="entry name" value="Homeodomain-like"/>
    <property type="match status" value="2"/>
</dbReference>
<evidence type="ECO:0000259" key="4">
    <source>
        <dbReference type="PROSITE" id="PS01124"/>
    </source>
</evidence>
<evidence type="ECO:0000313" key="6">
    <source>
        <dbReference type="Proteomes" id="UP001060164"/>
    </source>
</evidence>
<evidence type="ECO:0000256" key="1">
    <source>
        <dbReference type="ARBA" id="ARBA00023015"/>
    </source>
</evidence>
<dbReference type="PANTHER" id="PTHR43280">
    <property type="entry name" value="ARAC-FAMILY TRANSCRIPTIONAL REGULATOR"/>
    <property type="match status" value="1"/>
</dbReference>
<keyword evidence="6" id="KW-1185">Reference proteome</keyword>
<accession>A0ABY5VF66</accession>
<dbReference type="InterPro" id="IPR018060">
    <property type="entry name" value="HTH_AraC"/>
</dbReference>
<name>A0ABY5VF66_9FIRM</name>
<evidence type="ECO:0000313" key="5">
    <source>
        <dbReference type="EMBL" id="UWP58658.1"/>
    </source>
</evidence>
<dbReference type="InterPro" id="IPR018062">
    <property type="entry name" value="HTH_AraC-typ_CS"/>
</dbReference>
<reference evidence="5" key="1">
    <citation type="journal article" date="2022" name="Cell">
        <title>Design, construction, and in vivo augmentation of a complex gut microbiome.</title>
        <authorList>
            <person name="Cheng A.G."/>
            <person name="Ho P.Y."/>
            <person name="Aranda-Diaz A."/>
            <person name="Jain S."/>
            <person name="Yu F.B."/>
            <person name="Meng X."/>
            <person name="Wang M."/>
            <person name="Iakiviak M."/>
            <person name="Nagashima K."/>
            <person name="Zhao A."/>
            <person name="Murugkar P."/>
            <person name="Patil A."/>
            <person name="Atabakhsh K."/>
            <person name="Weakley A."/>
            <person name="Yan J."/>
            <person name="Brumbaugh A.R."/>
            <person name="Higginbottom S."/>
            <person name="Dimas A."/>
            <person name="Shiver A.L."/>
            <person name="Deutschbauer A."/>
            <person name="Neff N."/>
            <person name="Sonnenburg J.L."/>
            <person name="Huang K.C."/>
            <person name="Fischbach M.A."/>
        </authorList>
    </citation>
    <scope>NUCLEOTIDE SEQUENCE</scope>
    <source>
        <strain evidence="5">DSM 19829</strain>
    </source>
</reference>
<dbReference type="PANTHER" id="PTHR43280:SF28">
    <property type="entry name" value="HTH-TYPE TRANSCRIPTIONAL ACTIVATOR RHAS"/>
    <property type="match status" value="1"/>
</dbReference>
<keyword evidence="1" id="KW-0805">Transcription regulation</keyword>
<dbReference type="Pfam" id="PF12833">
    <property type="entry name" value="HTH_18"/>
    <property type="match status" value="1"/>
</dbReference>
<dbReference type="PROSITE" id="PS00041">
    <property type="entry name" value="HTH_ARAC_FAMILY_1"/>
    <property type="match status" value="1"/>
</dbReference>
<dbReference type="InterPro" id="IPR009057">
    <property type="entry name" value="Homeodomain-like_sf"/>
</dbReference>
<dbReference type="SUPFAM" id="SSF46689">
    <property type="entry name" value="Homeodomain-like"/>
    <property type="match status" value="2"/>
</dbReference>
<sequence>MENYIDFPLKNTAIAAEAAEYESETVIAEHTHAFQEFVLITKGACMHRFRGIEMPLISGDVFLVPAHQKHGYMMNSQIRFINCYFFPEQLGEEWKQLMRETLPPGSATDSMEDIRSQWENLLENMSGNDTDDAASLTNDEKSHIQGIIHLTPQEALRVEALLLQILEEQDCTQFGAEYIKASLLQVILVTIKRAQNRQPPKLLKHNTRKRELVGSALSYMEEHFSEELDVAKLARDSALSESYFRMLFKDVTGLTPLEYVTRVRIIKSLEFLPGDGITIRQAAEQVGIYDPNYFTRVFKKVMGYPPSYFKKI</sequence>
<evidence type="ECO:0000256" key="3">
    <source>
        <dbReference type="ARBA" id="ARBA00023163"/>
    </source>
</evidence>
<dbReference type="PROSITE" id="PS01124">
    <property type="entry name" value="HTH_ARAC_FAMILY_2"/>
    <property type="match status" value="1"/>
</dbReference>
<dbReference type="InterPro" id="IPR003313">
    <property type="entry name" value="AraC-bd"/>
</dbReference>
<dbReference type="Pfam" id="PF02311">
    <property type="entry name" value="AraC_binding"/>
    <property type="match status" value="1"/>
</dbReference>
<protein>
    <submittedName>
        <fullName evidence="5">AraC family transcriptional regulator</fullName>
    </submittedName>
</protein>
<proteinExistence type="predicted"/>
<keyword evidence="2" id="KW-0238">DNA-binding</keyword>
<keyword evidence="3" id="KW-0804">Transcription</keyword>
<dbReference type="InterPro" id="IPR037923">
    <property type="entry name" value="HTH-like"/>
</dbReference>
<dbReference type="Gene3D" id="2.60.120.10">
    <property type="entry name" value="Jelly Rolls"/>
    <property type="match status" value="1"/>
</dbReference>
<dbReference type="RefSeq" id="WP_028529008.1">
    <property type="nucleotide sequence ID" value="NZ_CABLBR010000018.1"/>
</dbReference>
<dbReference type="Proteomes" id="UP001060164">
    <property type="component" value="Chromosome"/>
</dbReference>
<evidence type="ECO:0000256" key="2">
    <source>
        <dbReference type="ARBA" id="ARBA00023125"/>
    </source>
</evidence>
<dbReference type="SUPFAM" id="SSF51215">
    <property type="entry name" value="Regulatory protein AraC"/>
    <property type="match status" value="1"/>
</dbReference>
<organism evidence="5 6">
    <name type="scientific">Ruminococcus gauvreauii</name>
    <dbReference type="NCBI Taxonomy" id="438033"/>
    <lineage>
        <taxon>Bacteria</taxon>
        <taxon>Bacillati</taxon>
        <taxon>Bacillota</taxon>
        <taxon>Clostridia</taxon>
        <taxon>Eubacteriales</taxon>
        <taxon>Oscillospiraceae</taxon>
        <taxon>Ruminococcus</taxon>
    </lineage>
</organism>
<gene>
    <name evidence="5" type="ORF">NQ502_14935</name>
</gene>